<evidence type="ECO:0000313" key="9">
    <source>
        <dbReference type="Proteomes" id="UP000516384"/>
    </source>
</evidence>
<dbReference type="Pfam" id="PF10035">
    <property type="entry name" value="DUF2179"/>
    <property type="match status" value="1"/>
</dbReference>
<keyword evidence="2" id="KW-1003">Cell membrane</keyword>
<dbReference type="GO" id="GO:0005886">
    <property type="term" value="C:plasma membrane"/>
    <property type="evidence" value="ECO:0007669"/>
    <property type="project" value="UniProtKB-SubCell"/>
</dbReference>
<comment type="subcellular location">
    <subcellularLocation>
        <location evidence="1">Cell membrane</location>
        <topology evidence="1">Multi-pass membrane protein</topology>
    </subcellularLocation>
</comment>
<accession>A0A7H0Y3L0</accession>
<name>A0A7H0Y3L0_9BACL</name>
<evidence type="ECO:0000259" key="7">
    <source>
        <dbReference type="Pfam" id="PF10035"/>
    </source>
</evidence>
<evidence type="ECO:0000313" key="8">
    <source>
        <dbReference type="EMBL" id="QNR65668.1"/>
    </source>
</evidence>
<gene>
    <name evidence="8" type="ORF">IAQ67_17485</name>
</gene>
<evidence type="ECO:0000256" key="4">
    <source>
        <dbReference type="ARBA" id="ARBA00022989"/>
    </source>
</evidence>
<evidence type="ECO:0000256" key="2">
    <source>
        <dbReference type="ARBA" id="ARBA00022475"/>
    </source>
</evidence>
<evidence type="ECO:0000256" key="1">
    <source>
        <dbReference type="ARBA" id="ARBA00004651"/>
    </source>
</evidence>
<organism evidence="8 9">
    <name type="scientific">Paenibacillus peoriae</name>
    <dbReference type="NCBI Taxonomy" id="59893"/>
    <lineage>
        <taxon>Bacteria</taxon>
        <taxon>Bacillati</taxon>
        <taxon>Bacillota</taxon>
        <taxon>Bacilli</taxon>
        <taxon>Bacillales</taxon>
        <taxon>Paenibacillaceae</taxon>
        <taxon>Paenibacillus</taxon>
    </lineage>
</organism>
<dbReference type="EMBL" id="CP061172">
    <property type="protein sequence ID" value="QNR65668.1"/>
    <property type="molecule type" value="Genomic_DNA"/>
</dbReference>
<dbReference type="PANTHER" id="PTHR33545">
    <property type="entry name" value="UPF0750 MEMBRANE PROTEIN YITT-RELATED"/>
    <property type="match status" value="1"/>
</dbReference>
<dbReference type="CDD" id="cd16380">
    <property type="entry name" value="YitT_C"/>
    <property type="match status" value="1"/>
</dbReference>
<feature type="transmembrane region" description="Helical" evidence="6">
    <location>
        <begin position="158"/>
        <end position="176"/>
    </location>
</feature>
<feature type="domain" description="DUF2179" evidence="7">
    <location>
        <begin position="229"/>
        <end position="283"/>
    </location>
</feature>
<keyword evidence="4 6" id="KW-1133">Transmembrane helix</keyword>
<dbReference type="Proteomes" id="UP000516384">
    <property type="component" value="Chromosome"/>
</dbReference>
<dbReference type="InterPro" id="IPR051461">
    <property type="entry name" value="UPF0750_membrane"/>
</dbReference>
<proteinExistence type="predicted"/>
<protein>
    <submittedName>
        <fullName evidence="8">YitT family protein</fullName>
    </submittedName>
</protein>
<dbReference type="PANTHER" id="PTHR33545:SF10">
    <property type="entry name" value="UPF0750 MEMBRANE PROTEIN YPJC"/>
    <property type="match status" value="1"/>
</dbReference>
<evidence type="ECO:0000256" key="6">
    <source>
        <dbReference type="SAM" id="Phobius"/>
    </source>
</evidence>
<dbReference type="PIRSF" id="PIRSF006483">
    <property type="entry name" value="Membrane_protein_YitT"/>
    <property type="match status" value="1"/>
</dbReference>
<feature type="transmembrane region" description="Helical" evidence="6">
    <location>
        <begin position="182"/>
        <end position="199"/>
    </location>
</feature>
<keyword evidence="3 6" id="KW-0812">Transmembrane</keyword>
<reference evidence="8 9" key="1">
    <citation type="submission" date="2020-09" db="EMBL/GenBank/DDBJ databases">
        <title>Characterization of Paenibacillus peoriae strain ZF390 with broad-spectrum antimicrobial activity as a potential biocontrol agent.</title>
        <authorList>
            <person name="Li L."/>
            <person name="Zhao Y."/>
            <person name="Li B."/>
            <person name="Xie X."/>
        </authorList>
    </citation>
    <scope>NUCLEOTIDE SEQUENCE [LARGE SCALE GENOMIC DNA]</scope>
    <source>
        <strain evidence="8 9">ZF390</strain>
    </source>
</reference>
<feature type="transmembrane region" description="Helical" evidence="6">
    <location>
        <begin position="44"/>
        <end position="68"/>
    </location>
</feature>
<keyword evidence="5 6" id="KW-0472">Membrane</keyword>
<evidence type="ECO:0000256" key="5">
    <source>
        <dbReference type="ARBA" id="ARBA00023136"/>
    </source>
</evidence>
<dbReference type="InterPro" id="IPR019264">
    <property type="entry name" value="DUF2179"/>
</dbReference>
<feature type="transmembrane region" description="Helical" evidence="6">
    <location>
        <begin position="12"/>
        <end position="32"/>
    </location>
</feature>
<dbReference type="AlphaFoldDB" id="A0A7H0Y3L0"/>
<feature type="transmembrane region" description="Helical" evidence="6">
    <location>
        <begin position="117"/>
        <end position="137"/>
    </location>
</feature>
<dbReference type="RefSeq" id="WP_190297496.1">
    <property type="nucleotide sequence ID" value="NZ_CP061172.1"/>
</dbReference>
<dbReference type="Pfam" id="PF02588">
    <property type="entry name" value="YitT_membrane"/>
    <property type="match status" value="1"/>
</dbReference>
<dbReference type="InterPro" id="IPR015867">
    <property type="entry name" value="N-reg_PII/ATP_PRibTrfase_C"/>
</dbReference>
<feature type="transmembrane region" description="Helical" evidence="6">
    <location>
        <begin position="80"/>
        <end position="97"/>
    </location>
</feature>
<evidence type="ECO:0000256" key="3">
    <source>
        <dbReference type="ARBA" id="ARBA00022692"/>
    </source>
</evidence>
<sequence>MKISKSMEQLKLIFPIVLGTAIYAFGLLYFIIPSKLMEGGITGITLLLNYAFSISPSLSTLLLNIPLFLIGWKMLGGKQILYTGVGIGSLTFFLWLYEKMIHFGWMGTFQTEHDFILSSLYAGVTLGAGLGIVFRFGGTTGGSDIIARILNRKFGWSMGRILLVIDIVIIGASLLYIPKEKILYTLVAVFIASKIIDFIQEGAYSARAFMIISDHTMDIADIIIRDMDRGVTIIPAVGAFSKQAKHVAYCVVPRQEIRRLHQIVKSVDPRAFIIIQDVHDVHGEGFKEE</sequence>
<dbReference type="Gene3D" id="3.30.70.120">
    <property type="match status" value="1"/>
</dbReference>
<dbReference type="InterPro" id="IPR003740">
    <property type="entry name" value="YitT"/>
</dbReference>